<dbReference type="EMBL" id="CP048113">
    <property type="protein sequence ID" value="QHS59101.1"/>
    <property type="molecule type" value="Genomic_DNA"/>
</dbReference>
<dbReference type="Proteomes" id="UP000476411">
    <property type="component" value="Chromosome"/>
</dbReference>
<reference evidence="2 3" key="1">
    <citation type="submission" date="2020-01" db="EMBL/GenBank/DDBJ databases">
        <title>Complete genome sequence of Chitinophaga sp. H33E-04 isolated from quinoa roots.</title>
        <authorList>
            <person name="Weon H.-Y."/>
            <person name="Lee S.A."/>
        </authorList>
    </citation>
    <scope>NUCLEOTIDE SEQUENCE [LARGE SCALE GENOMIC DNA]</scope>
    <source>
        <strain evidence="2 3">H33E-04</strain>
    </source>
</reference>
<evidence type="ECO:0000256" key="1">
    <source>
        <dbReference type="SAM" id="Phobius"/>
    </source>
</evidence>
<dbReference type="KEGG" id="chih:GWR21_05675"/>
<dbReference type="AlphaFoldDB" id="A0A6B9ZC86"/>
<keyword evidence="1" id="KW-1133">Transmembrane helix</keyword>
<keyword evidence="3" id="KW-1185">Reference proteome</keyword>
<feature type="transmembrane region" description="Helical" evidence="1">
    <location>
        <begin position="125"/>
        <end position="142"/>
    </location>
</feature>
<protein>
    <submittedName>
        <fullName evidence="2">Uncharacterized protein</fullName>
    </submittedName>
</protein>
<proteinExistence type="predicted"/>
<keyword evidence="1" id="KW-0472">Membrane</keyword>
<name>A0A6B9ZC86_9BACT</name>
<evidence type="ECO:0000313" key="2">
    <source>
        <dbReference type="EMBL" id="QHS59101.1"/>
    </source>
</evidence>
<sequence>MDQHSTIFDAAFEAENPPRRRDILPKWLRTYTLCVIGLGIIFFIWTALMAPASPPDDSLANYAERPSGANVGYTIGTYLPAAFVTMMGLVVWLERRRAILFNMISSIFWGFLVLASLLAYGLPGLGMGFICMLFVPFWIGLFKRKYQWEVEAIRGSGN</sequence>
<feature type="transmembrane region" description="Helical" evidence="1">
    <location>
        <begin position="71"/>
        <end position="92"/>
    </location>
</feature>
<organism evidence="2 3">
    <name type="scientific">Chitinophaga agri</name>
    <dbReference type="NCBI Taxonomy" id="2703787"/>
    <lineage>
        <taxon>Bacteria</taxon>
        <taxon>Pseudomonadati</taxon>
        <taxon>Bacteroidota</taxon>
        <taxon>Chitinophagia</taxon>
        <taxon>Chitinophagales</taxon>
        <taxon>Chitinophagaceae</taxon>
        <taxon>Chitinophaga</taxon>
    </lineage>
</organism>
<gene>
    <name evidence="2" type="ORF">GWR21_05675</name>
</gene>
<accession>A0A6B9ZC86</accession>
<evidence type="ECO:0000313" key="3">
    <source>
        <dbReference type="Proteomes" id="UP000476411"/>
    </source>
</evidence>
<feature type="transmembrane region" description="Helical" evidence="1">
    <location>
        <begin position="99"/>
        <end position="119"/>
    </location>
</feature>
<dbReference type="RefSeq" id="WP_162330803.1">
    <property type="nucleotide sequence ID" value="NZ_CP048113.1"/>
</dbReference>
<feature type="transmembrane region" description="Helical" evidence="1">
    <location>
        <begin position="28"/>
        <end position="51"/>
    </location>
</feature>
<keyword evidence="1" id="KW-0812">Transmembrane</keyword>